<dbReference type="CDD" id="cd13395">
    <property type="entry name" value="ASKHA_NBD_Arp4_ACTL6-like"/>
    <property type="match status" value="1"/>
</dbReference>
<evidence type="ECO:0000256" key="2">
    <source>
        <dbReference type="ARBA" id="ARBA00022741"/>
    </source>
</evidence>
<dbReference type="AlphaFoldDB" id="A0A1J4MRY6"/>
<evidence type="ECO:0000256" key="5">
    <source>
        <dbReference type="ARBA" id="ARBA00049360"/>
    </source>
</evidence>
<name>A0A1J4MRY6_9CRYT</name>
<reference evidence="7 8" key="1">
    <citation type="submission" date="2016-10" db="EMBL/GenBank/DDBJ databases">
        <title>Reductive evolution of mitochondrial metabolism and differential evolution of invasion-related proteins in Cryptosporidium.</title>
        <authorList>
            <person name="Liu S."/>
            <person name="Roellig D.M."/>
            <person name="Guo Y."/>
            <person name="Li N."/>
            <person name="Frace M.A."/>
            <person name="Tang K."/>
            <person name="Zhang L."/>
            <person name="Feng Y."/>
            <person name="Xiao L."/>
        </authorList>
    </citation>
    <scope>NUCLEOTIDE SEQUENCE [LARGE SCALE GENOMIC DNA]</scope>
    <source>
        <strain evidence="7">30847</strain>
    </source>
</reference>
<dbReference type="Gene3D" id="3.30.420.40">
    <property type="match status" value="2"/>
</dbReference>
<accession>A0A1J4MRY6</accession>
<dbReference type="FunFam" id="3.30.420.40:FF:000058">
    <property type="entry name" value="Putative actin-related protein 5"/>
    <property type="match status" value="1"/>
</dbReference>
<dbReference type="Pfam" id="PF00022">
    <property type="entry name" value="Actin"/>
    <property type="match status" value="1"/>
</dbReference>
<gene>
    <name evidence="7" type="ORF">cand_022950</name>
</gene>
<dbReference type="GO" id="GO:0016787">
    <property type="term" value="F:hydrolase activity"/>
    <property type="evidence" value="ECO:0007669"/>
    <property type="project" value="UniProtKB-KW"/>
</dbReference>
<keyword evidence="8" id="KW-1185">Reference proteome</keyword>
<dbReference type="GO" id="GO:0005524">
    <property type="term" value="F:ATP binding"/>
    <property type="evidence" value="ECO:0007669"/>
    <property type="project" value="UniProtKB-KW"/>
</dbReference>
<dbReference type="SMART" id="SM00268">
    <property type="entry name" value="ACTIN"/>
    <property type="match status" value="1"/>
</dbReference>
<evidence type="ECO:0000256" key="3">
    <source>
        <dbReference type="ARBA" id="ARBA00022801"/>
    </source>
</evidence>
<sequence length="424" mass="47256">MSGKDTFMGGEDVGAIIFDIGSYMTKVGYGGEDCPRQVWPSVIGVNEEKKYYPLNFLSYRENISVKPCYNIVNNDIQLNTQVFENIIEISSGKYGLGILINEHPILLTEQTKHNRILREKEVEILFEKFDVPALYLAKRAVLNAFAVGRSSGLVVDIGAAFTSISPVIDGYTLQKCTFEYPIAGDFLDKQICKYLKQDKQLDIIPNFAIKKTVYKDRAPIYNSVDLSNVHNSYINYGKKEVLRNIKESICRCAENEELAKSNTSLATSTFELPDGTLIDSEPIGIRVSECLFNPEFAILDNSDNINNIKHNLDNYPGLCIAIANTVIASDIDIRRDLLGAVILTGGTSILPGLTDRISRALIEDDKLLGGPKLKVISPNTTNEKRFSSWIGASILASLGTFQQMWMSKQEYLEHGSHLVERKCA</sequence>
<comment type="catalytic activity">
    <reaction evidence="5">
        <text>ATP + H2O = ADP + phosphate + H(+)</text>
        <dbReference type="Rhea" id="RHEA:13065"/>
        <dbReference type="ChEBI" id="CHEBI:15377"/>
        <dbReference type="ChEBI" id="CHEBI:15378"/>
        <dbReference type="ChEBI" id="CHEBI:30616"/>
        <dbReference type="ChEBI" id="CHEBI:43474"/>
        <dbReference type="ChEBI" id="CHEBI:456216"/>
    </reaction>
</comment>
<keyword evidence="4" id="KW-0067">ATP-binding</keyword>
<organism evidence="7 8">
    <name type="scientific">Cryptosporidium andersoni</name>
    <dbReference type="NCBI Taxonomy" id="117008"/>
    <lineage>
        <taxon>Eukaryota</taxon>
        <taxon>Sar</taxon>
        <taxon>Alveolata</taxon>
        <taxon>Apicomplexa</taxon>
        <taxon>Conoidasida</taxon>
        <taxon>Coccidia</taxon>
        <taxon>Eucoccidiorida</taxon>
        <taxon>Eimeriorina</taxon>
        <taxon>Cryptosporidiidae</taxon>
        <taxon>Cryptosporidium</taxon>
    </lineage>
</organism>
<dbReference type="RefSeq" id="XP_067068798.1">
    <property type="nucleotide sequence ID" value="XM_067212525.1"/>
</dbReference>
<dbReference type="GeneID" id="92366479"/>
<dbReference type="Proteomes" id="UP000186804">
    <property type="component" value="Unassembled WGS sequence"/>
</dbReference>
<keyword evidence="2" id="KW-0547">Nucleotide-binding</keyword>
<dbReference type="PRINTS" id="PR00190">
    <property type="entry name" value="ACTIN"/>
</dbReference>
<dbReference type="VEuPathDB" id="CryptoDB:cand_022950"/>
<protein>
    <submittedName>
        <fullName evidence="7">Actin family protein</fullName>
    </submittedName>
</protein>
<evidence type="ECO:0000313" key="7">
    <source>
        <dbReference type="EMBL" id="OII76952.1"/>
    </source>
</evidence>
<dbReference type="InterPro" id="IPR043129">
    <property type="entry name" value="ATPase_NBD"/>
</dbReference>
<proteinExistence type="inferred from homology"/>
<comment type="caution">
    <text evidence="7">The sequence shown here is derived from an EMBL/GenBank/DDBJ whole genome shotgun (WGS) entry which is preliminary data.</text>
</comment>
<evidence type="ECO:0000256" key="6">
    <source>
        <dbReference type="RuleBase" id="RU000487"/>
    </source>
</evidence>
<comment type="similarity">
    <text evidence="1 6">Belongs to the actin family.</text>
</comment>
<keyword evidence="3" id="KW-0378">Hydrolase</keyword>
<dbReference type="PANTHER" id="PTHR11937">
    <property type="entry name" value="ACTIN"/>
    <property type="match status" value="1"/>
</dbReference>
<evidence type="ECO:0000256" key="4">
    <source>
        <dbReference type="ARBA" id="ARBA00022840"/>
    </source>
</evidence>
<dbReference type="EMBL" id="LRBS01000048">
    <property type="protein sequence ID" value="OII76952.1"/>
    <property type="molecule type" value="Genomic_DNA"/>
</dbReference>
<dbReference type="SUPFAM" id="SSF53067">
    <property type="entry name" value="Actin-like ATPase domain"/>
    <property type="match status" value="2"/>
</dbReference>
<evidence type="ECO:0000313" key="8">
    <source>
        <dbReference type="Proteomes" id="UP000186804"/>
    </source>
</evidence>
<dbReference type="Gene3D" id="3.90.640.10">
    <property type="entry name" value="Actin, Chain A, domain 4"/>
    <property type="match status" value="1"/>
</dbReference>
<evidence type="ECO:0000256" key="1">
    <source>
        <dbReference type="ARBA" id="ARBA00006752"/>
    </source>
</evidence>
<dbReference type="OrthoDB" id="5132116at2759"/>
<dbReference type="InterPro" id="IPR004000">
    <property type="entry name" value="Actin"/>
</dbReference>